<protein>
    <submittedName>
        <fullName evidence="2">Putative F420-dependent oxidoreductase, luciferase-like protein</fullName>
    </submittedName>
</protein>
<dbReference type="KEGG" id="ocg:OCA5_c29590"/>
<dbReference type="eggNOG" id="COG2141">
    <property type="taxonomic scope" value="Bacteria"/>
</dbReference>
<dbReference type="CDD" id="cd01097">
    <property type="entry name" value="Tetrahydromethanopterin_reductase"/>
    <property type="match status" value="1"/>
</dbReference>
<name>B6JBR8_AFIC5</name>
<sequence>MQIYTELNLGKTDPGLREPDIPFDITKATEKAKLIESLGFDGVVSTETKDDSYIMMALAADATTTLQIATSVAIAFARAPYTTAMAAWRLQALSRGRFTLGLGPQVKAHIVRRFGIPFTPAGPWMRDYIGAVRAFWDCWQNGTKLDYESERYKLNLMVPLFDPGPIEFAPPPIHIAAVNTYMAQVAGEVADGLRPHPMCTPRYIREVLMPSFQKGAAKTGRDPSGIAIAMKPLVATGPDEETLEKKIRDVRARVAFYASTPAYRPAFEIWGLGDLADRLSVLSREQRWEEMPGYIDDEMLNTYAVVGLYDEIADKIVDRFSGVLSHVGFSIPVESEKDAELMKTMIKRVQAG</sequence>
<dbReference type="InterPro" id="IPR011251">
    <property type="entry name" value="Luciferase-like_dom"/>
</dbReference>
<dbReference type="InterPro" id="IPR019919">
    <property type="entry name" value="Lucif-like_OxRdtase_MSMEG_2256"/>
</dbReference>
<dbReference type="HOGENOM" id="CLU_027853_5_1_5"/>
<dbReference type="OrthoDB" id="7332380at2"/>
<dbReference type="GO" id="GO:0016705">
    <property type="term" value="F:oxidoreductase activity, acting on paired donors, with incorporation or reduction of molecular oxygen"/>
    <property type="evidence" value="ECO:0007669"/>
    <property type="project" value="InterPro"/>
</dbReference>
<dbReference type="NCBIfam" id="TIGR03617">
    <property type="entry name" value="F420_MSMEG_2256"/>
    <property type="match status" value="1"/>
</dbReference>
<proteinExistence type="predicted"/>
<dbReference type="Proteomes" id="UP000007730">
    <property type="component" value="Chromosome"/>
</dbReference>
<evidence type="ECO:0000259" key="1">
    <source>
        <dbReference type="Pfam" id="PF00296"/>
    </source>
</evidence>
<keyword evidence="3" id="KW-1185">Reference proteome</keyword>
<dbReference type="InterPro" id="IPR036661">
    <property type="entry name" value="Luciferase-like_sf"/>
</dbReference>
<accession>B6JBR8</accession>
<dbReference type="EMBL" id="CP002826">
    <property type="protein sequence ID" value="AEI07650.1"/>
    <property type="molecule type" value="Genomic_DNA"/>
</dbReference>
<dbReference type="SUPFAM" id="SSF51679">
    <property type="entry name" value="Bacterial luciferase-like"/>
    <property type="match status" value="1"/>
</dbReference>
<evidence type="ECO:0000313" key="3">
    <source>
        <dbReference type="Proteomes" id="UP000007730"/>
    </source>
</evidence>
<organism evidence="2 3">
    <name type="scientific">Afipia carboxidovorans (strain ATCC 49405 / DSM 1227 / KCTC 32145 / OM5)</name>
    <name type="common">Oligotropha carboxidovorans</name>
    <dbReference type="NCBI Taxonomy" id="504832"/>
    <lineage>
        <taxon>Bacteria</taxon>
        <taxon>Pseudomonadati</taxon>
        <taxon>Pseudomonadota</taxon>
        <taxon>Alphaproteobacteria</taxon>
        <taxon>Hyphomicrobiales</taxon>
        <taxon>Nitrobacteraceae</taxon>
        <taxon>Afipia</taxon>
    </lineage>
</organism>
<evidence type="ECO:0000313" key="2">
    <source>
        <dbReference type="EMBL" id="AEI07650.1"/>
    </source>
</evidence>
<dbReference type="PANTHER" id="PTHR43244:SF2">
    <property type="entry name" value="CONSERVED HYPOTHETICAL ALANINE AND PROLINE-RICH PROTEIN"/>
    <property type="match status" value="1"/>
</dbReference>
<dbReference type="Gene3D" id="3.20.20.30">
    <property type="entry name" value="Luciferase-like domain"/>
    <property type="match status" value="1"/>
</dbReference>
<gene>
    <name evidence="2" type="ordered locus">OCA5_c29590</name>
</gene>
<dbReference type="InterPro" id="IPR050564">
    <property type="entry name" value="F420-G6PD/mer"/>
</dbReference>
<dbReference type="RefSeq" id="WP_012562164.1">
    <property type="nucleotide sequence ID" value="NC_011386.1"/>
</dbReference>
<dbReference type="STRING" id="504832.OCA5_c29590"/>
<feature type="domain" description="Luciferase-like" evidence="1">
    <location>
        <begin position="20"/>
        <end position="320"/>
    </location>
</feature>
<dbReference type="KEGG" id="oca:OCAR_4999"/>
<dbReference type="Pfam" id="PF00296">
    <property type="entry name" value="Bac_luciferase"/>
    <property type="match status" value="1"/>
</dbReference>
<dbReference type="AlphaFoldDB" id="B6JBR8"/>
<dbReference type="PANTHER" id="PTHR43244">
    <property type="match status" value="1"/>
</dbReference>
<reference evidence="2 3" key="1">
    <citation type="journal article" date="2011" name="J. Bacteriol.">
        <title>Complete genome sequences of the chemolithoautotrophic Oligotropha carboxidovorans strains OM4 and OM5.</title>
        <authorList>
            <person name="Volland S."/>
            <person name="Rachinger M."/>
            <person name="Strittmatter A."/>
            <person name="Daniel R."/>
            <person name="Gottschalk G."/>
            <person name="Meyer O."/>
        </authorList>
    </citation>
    <scope>NUCLEOTIDE SEQUENCE [LARGE SCALE GENOMIC DNA]</scope>
    <source>
        <strain evidence="3">ATCC 49405 / DSM 1227 / KCTC 32145 / OM5</strain>
    </source>
</reference>